<gene>
    <name evidence="6" type="ORF">A3860_39985</name>
</gene>
<organism evidence="6 7">
    <name type="scientific">Niastella vici</name>
    <dbReference type="NCBI Taxonomy" id="1703345"/>
    <lineage>
        <taxon>Bacteria</taxon>
        <taxon>Pseudomonadati</taxon>
        <taxon>Bacteroidota</taxon>
        <taxon>Chitinophagia</taxon>
        <taxon>Chitinophagales</taxon>
        <taxon>Chitinophagaceae</taxon>
        <taxon>Niastella</taxon>
    </lineage>
</organism>
<dbReference type="GO" id="GO:0017004">
    <property type="term" value="P:cytochrome complex assembly"/>
    <property type="evidence" value="ECO:0007669"/>
    <property type="project" value="UniProtKB-KW"/>
</dbReference>
<reference evidence="6 7" key="1">
    <citation type="submission" date="2016-03" db="EMBL/GenBank/DDBJ databases">
        <title>Niastella vici sp. nov., isolated from farmland soil.</title>
        <authorList>
            <person name="Chen L."/>
            <person name="Wang D."/>
            <person name="Yang S."/>
            <person name="Wang G."/>
        </authorList>
    </citation>
    <scope>NUCLEOTIDE SEQUENCE [LARGE SCALE GENOMIC DNA]</scope>
    <source>
        <strain evidence="6 7">DJ57</strain>
    </source>
</reference>
<comment type="subcellular location">
    <subcellularLocation>
        <location evidence="1">Cell envelope</location>
    </subcellularLocation>
</comment>
<evidence type="ECO:0000259" key="5">
    <source>
        <dbReference type="PROSITE" id="PS51352"/>
    </source>
</evidence>
<name>A0A1V9G6H8_9BACT</name>
<protein>
    <recommendedName>
        <fullName evidence="5">Thioredoxin domain-containing protein</fullName>
    </recommendedName>
</protein>
<dbReference type="CDD" id="cd02966">
    <property type="entry name" value="TlpA_like_family"/>
    <property type="match status" value="1"/>
</dbReference>
<dbReference type="PANTHER" id="PTHR42852">
    <property type="entry name" value="THIOL:DISULFIDE INTERCHANGE PROTEIN DSBE"/>
    <property type="match status" value="1"/>
</dbReference>
<dbReference type="GO" id="GO:0016491">
    <property type="term" value="F:oxidoreductase activity"/>
    <property type="evidence" value="ECO:0007669"/>
    <property type="project" value="InterPro"/>
</dbReference>
<keyword evidence="4" id="KW-0676">Redox-active center</keyword>
<dbReference type="InterPro" id="IPR036249">
    <property type="entry name" value="Thioredoxin-like_sf"/>
</dbReference>
<evidence type="ECO:0000256" key="3">
    <source>
        <dbReference type="ARBA" id="ARBA00023157"/>
    </source>
</evidence>
<keyword evidence="2" id="KW-0201">Cytochrome c-type biogenesis</keyword>
<evidence type="ECO:0000313" key="6">
    <source>
        <dbReference type="EMBL" id="OQP66098.1"/>
    </source>
</evidence>
<comment type="caution">
    <text evidence="6">The sequence shown here is derived from an EMBL/GenBank/DDBJ whole genome shotgun (WGS) entry which is preliminary data.</text>
</comment>
<evidence type="ECO:0000313" key="7">
    <source>
        <dbReference type="Proteomes" id="UP000192796"/>
    </source>
</evidence>
<dbReference type="InterPro" id="IPR013766">
    <property type="entry name" value="Thioredoxin_domain"/>
</dbReference>
<evidence type="ECO:0000256" key="2">
    <source>
        <dbReference type="ARBA" id="ARBA00022748"/>
    </source>
</evidence>
<keyword evidence="7" id="KW-1185">Reference proteome</keyword>
<dbReference type="Proteomes" id="UP000192796">
    <property type="component" value="Unassembled WGS sequence"/>
</dbReference>
<dbReference type="AlphaFoldDB" id="A0A1V9G6H8"/>
<dbReference type="SUPFAM" id="SSF52833">
    <property type="entry name" value="Thioredoxin-like"/>
    <property type="match status" value="1"/>
</dbReference>
<dbReference type="PANTHER" id="PTHR42852:SF6">
    <property type="entry name" value="THIOL:DISULFIDE INTERCHANGE PROTEIN DSBE"/>
    <property type="match status" value="1"/>
</dbReference>
<dbReference type="InterPro" id="IPR013740">
    <property type="entry name" value="Redoxin"/>
</dbReference>
<feature type="domain" description="Thioredoxin" evidence="5">
    <location>
        <begin position="112"/>
        <end position="251"/>
    </location>
</feature>
<evidence type="ECO:0000256" key="4">
    <source>
        <dbReference type="ARBA" id="ARBA00023284"/>
    </source>
</evidence>
<keyword evidence="3" id="KW-1015">Disulfide bond</keyword>
<dbReference type="Pfam" id="PF08534">
    <property type="entry name" value="Redoxin"/>
    <property type="match status" value="1"/>
</dbReference>
<proteinExistence type="predicted"/>
<dbReference type="STRING" id="1703345.A3860_39985"/>
<accession>A0A1V9G6H8</accession>
<dbReference type="InterPro" id="IPR050553">
    <property type="entry name" value="Thioredoxin_ResA/DsbE_sf"/>
</dbReference>
<dbReference type="GO" id="GO:0030313">
    <property type="term" value="C:cell envelope"/>
    <property type="evidence" value="ECO:0007669"/>
    <property type="project" value="UniProtKB-SubCell"/>
</dbReference>
<sequence length="252" mass="29594">MGGTALDSFTRIPDSILLDFIKNNRSKFGTDTGIFQKALRLFDPIVIKKLEFIKLYPDLFISFWTFSHQIVYSRLFEPDTLLQFYNTILSDRYKNYKASKFLVSLIRNKIALKTGGSFPDFSVTDINNNRIELSKLKGKFVLIQFWASWCRPCIAEMPDLRAINEKYRQTDFTLVSFSIDKDRGKFQQAIERYSMNWIQVFGNNRLFDSLGERRVPALYLIDKNGHIIYNRDTTKDFDMILLKKILSEKLNK</sequence>
<dbReference type="EMBL" id="LVYD01000008">
    <property type="protein sequence ID" value="OQP66098.1"/>
    <property type="molecule type" value="Genomic_DNA"/>
</dbReference>
<dbReference type="PROSITE" id="PS51352">
    <property type="entry name" value="THIOREDOXIN_2"/>
    <property type="match status" value="1"/>
</dbReference>
<dbReference type="Gene3D" id="3.40.30.10">
    <property type="entry name" value="Glutaredoxin"/>
    <property type="match status" value="1"/>
</dbReference>
<evidence type="ECO:0000256" key="1">
    <source>
        <dbReference type="ARBA" id="ARBA00004196"/>
    </source>
</evidence>